<organism evidence="3 4">
    <name type="scientific">Marasmius tenuissimus</name>
    <dbReference type="NCBI Taxonomy" id="585030"/>
    <lineage>
        <taxon>Eukaryota</taxon>
        <taxon>Fungi</taxon>
        <taxon>Dikarya</taxon>
        <taxon>Basidiomycota</taxon>
        <taxon>Agaricomycotina</taxon>
        <taxon>Agaricomycetes</taxon>
        <taxon>Agaricomycetidae</taxon>
        <taxon>Agaricales</taxon>
        <taxon>Marasmiineae</taxon>
        <taxon>Marasmiaceae</taxon>
        <taxon>Marasmius</taxon>
    </lineage>
</organism>
<proteinExistence type="predicted"/>
<name>A0ABR2ZCT5_9AGAR</name>
<feature type="domain" description="HMG" evidence="2">
    <location>
        <begin position="391"/>
        <end position="520"/>
    </location>
</feature>
<gene>
    <name evidence="3" type="ORF">AAF712_013774</name>
</gene>
<evidence type="ECO:0000313" key="4">
    <source>
        <dbReference type="Proteomes" id="UP001437256"/>
    </source>
</evidence>
<dbReference type="EMBL" id="JBBXMP010000225">
    <property type="protein sequence ID" value="KAL0059466.1"/>
    <property type="molecule type" value="Genomic_DNA"/>
</dbReference>
<accession>A0ABR2ZCT5</accession>
<evidence type="ECO:0000313" key="3">
    <source>
        <dbReference type="EMBL" id="KAL0059466.1"/>
    </source>
</evidence>
<protein>
    <recommendedName>
        <fullName evidence="2">HMG domain-containing protein</fullName>
    </recommendedName>
</protein>
<dbReference type="PANTHER" id="PTHR34305:SF1">
    <property type="entry name" value="SWIM-TYPE DOMAIN-CONTAINING PROTEIN"/>
    <property type="match status" value="1"/>
</dbReference>
<sequence>MSKDLWDSVLQDLEENDRAEDRSAVWDHFEGLELAEGTTEAGTGIWERWDQTVDNNDLSWVRESPSKKRKSRMAQEANPQRGWSRKIRRQNPEDTPITALSNELNISDDVFPSAQIEQVGPLGFEDNIAFSADDLEAYIAHFVAENVGFIPIGTYLYAIQGWNKGRREPSDKWYHFEGRRLGEDVRLTCRCPDGSNYGRCVHTDTYLEFREEEFRQFEEKIFRDGQVVWFWRELESSNDQGSRMWFNRFSVAIGNPGTIGVNGRTMVTFLGSDIGAGIWICAECSGTNGCPHRTAARRFFQEVMGIINPDDIADGEDSESLGSEDNVVICECVDIDKMIYIDQKTSCLLVDEISRARHHEEPAISYRAIRPPTWAELPWDLAHYDRPVASSDPPERIPSGGFCRSACGSISPTTDREKVVNTCIVYTTTGALTREIELVQCHTCPSRKRCFLGPDPRELGLFNYNNSIIFTHELLDEYTSRFTTCETPFVAFVESMSRVYEGRGSVFVKEDLFRSVWFAYVSVQDYSQDMYCLKCGEEPDCLIWDGVSLGFGRKHIQDSLRPPTYTDNSSPNHGRTYPHKPQLIPQDTKQPLRNLIRRWVSGAKRKRKDERSDGSEDETDRGQSVVQDYEVIRQRLTLVSRELGVLFERTLSPHEVVDPSLKRCYGNFFAQVAAEESVLQMVNAKCIPMLEDFVLDPTWQKASKLVDVPAVYNVLESEFRKKGQYPEDLLEACRWISSRAKTVLSALHRTDIEGLDIEKSIGTPFNDDWKQTGCCYSLPQIRQRPTYPKLKGDGGLDNTKTAERGGKCAKYYSTYGKHRLTGGIMAVWCTHSVCYGFHCIATAEGRNDVFSAMYTRWPNAPDRVVYDFACALAPYCMTREPRFFSGTQFLIDKFHAPGHTKCSSACFLSNYIATDSSLDSVNSSAAECGNSGISRIRKSVSYMRQNRAILYTKTFLSVWNRGQMRRGMGKMSS</sequence>
<dbReference type="PANTHER" id="PTHR34305">
    <property type="entry name" value="EXPRESSED PROTEIN"/>
    <property type="match status" value="1"/>
</dbReference>
<feature type="region of interest" description="Disordered" evidence="1">
    <location>
        <begin position="603"/>
        <end position="624"/>
    </location>
</feature>
<keyword evidence="4" id="KW-1185">Reference proteome</keyword>
<feature type="region of interest" description="Disordered" evidence="1">
    <location>
        <begin position="560"/>
        <end position="585"/>
    </location>
</feature>
<evidence type="ECO:0000256" key="1">
    <source>
        <dbReference type="SAM" id="MobiDB-lite"/>
    </source>
</evidence>
<dbReference type="InterPro" id="IPR040648">
    <property type="entry name" value="HMGXB3_CxC4"/>
</dbReference>
<evidence type="ECO:0000259" key="2">
    <source>
        <dbReference type="Pfam" id="PF18717"/>
    </source>
</evidence>
<comment type="caution">
    <text evidence="3">The sequence shown here is derived from an EMBL/GenBank/DDBJ whole genome shotgun (WGS) entry which is preliminary data.</text>
</comment>
<reference evidence="3 4" key="1">
    <citation type="submission" date="2024-05" db="EMBL/GenBank/DDBJ databases">
        <title>A draft genome resource for the thread blight pathogen Marasmius tenuissimus strain MS-2.</title>
        <authorList>
            <person name="Yulfo-Soto G.E."/>
            <person name="Baruah I.K."/>
            <person name="Amoako-Attah I."/>
            <person name="Bukari Y."/>
            <person name="Meinhardt L.W."/>
            <person name="Bailey B.A."/>
            <person name="Cohen S.P."/>
        </authorList>
    </citation>
    <scope>NUCLEOTIDE SEQUENCE [LARGE SCALE GENOMIC DNA]</scope>
    <source>
        <strain evidence="3 4">MS-2</strain>
    </source>
</reference>
<feature type="region of interest" description="Disordered" evidence="1">
    <location>
        <begin position="62"/>
        <end position="92"/>
    </location>
</feature>
<dbReference type="Proteomes" id="UP001437256">
    <property type="component" value="Unassembled WGS sequence"/>
</dbReference>
<dbReference type="Pfam" id="PF18717">
    <property type="entry name" value="CxC4"/>
    <property type="match status" value="1"/>
</dbReference>